<name>A0ABS7FC77_9NEIS</name>
<proteinExistence type="predicted"/>
<dbReference type="GeneID" id="89687347"/>
<accession>A0ABS7FC77</accession>
<reference evidence="1 2" key="1">
    <citation type="submission" date="2021-05" db="EMBL/GenBank/DDBJ databases">
        <title>Draft Whole Genome Sequencing Of Biosensor Chromobacterium violaceum Strain CV026 Reveals A Regulatory RNA In Chromobacterium violaceum Phenotype Regulatory Network.</title>
        <authorList>
            <person name="Hong K.W."/>
            <person name="Chan K.G."/>
            <person name="Chang C.-Y."/>
        </authorList>
    </citation>
    <scope>NUCLEOTIDE SEQUENCE [LARGE SCALE GENOMIC DNA]</scope>
    <source>
        <strain evidence="1 2">ATCC 31532</strain>
    </source>
</reference>
<evidence type="ECO:0000313" key="2">
    <source>
        <dbReference type="Proteomes" id="UP000711178"/>
    </source>
</evidence>
<dbReference type="Pfam" id="PF07363">
    <property type="entry name" value="DUF1484"/>
    <property type="match status" value="1"/>
</dbReference>
<organism evidence="1 2">
    <name type="scientific">Chromobacterium subtsugae</name>
    <dbReference type="NCBI Taxonomy" id="251747"/>
    <lineage>
        <taxon>Bacteria</taxon>
        <taxon>Pseudomonadati</taxon>
        <taxon>Pseudomonadota</taxon>
        <taxon>Betaproteobacteria</taxon>
        <taxon>Neisseriales</taxon>
        <taxon>Chromobacteriaceae</taxon>
        <taxon>Chromobacterium</taxon>
    </lineage>
</organism>
<dbReference type="InterPro" id="IPR009957">
    <property type="entry name" value="DUF1484"/>
</dbReference>
<dbReference type="EMBL" id="JAHDTB010000006">
    <property type="protein sequence ID" value="MBW8287688.1"/>
    <property type="molecule type" value="Genomic_DNA"/>
</dbReference>
<keyword evidence="2" id="KW-1185">Reference proteome</keyword>
<dbReference type="RefSeq" id="WP_181243305.1">
    <property type="nucleotide sequence ID" value="NZ_CP142381.1"/>
</dbReference>
<evidence type="ECO:0000313" key="1">
    <source>
        <dbReference type="EMBL" id="MBW8287688.1"/>
    </source>
</evidence>
<dbReference type="Proteomes" id="UP000711178">
    <property type="component" value="Unassembled WGS sequence"/>
</dbReference>
<comment type="caution">
    <text evidence="1">The sequence shown here is derived from an EMBL/GenBank/DDBJ whole genome shotgun (WGS) entry which is preliminary data.</text>
</comment>
<protein>
    <submittedName>
        <fullName evidence="1">DUF1484 domain-containing protein</fullName>
    </submittedName>
</protein>
<sequence length="47" mass="5223">MAASNHFKPGIAPYACDARQPSSRITELLMPLGKRMHESLTLLTRVL</sequence>
<gene>
    <name evidence="1" type="ORF">KIF53_08600</name>
</gene>